<proteinExistence type="predicted"/>
<evidence type="ECO:0000256" key="1">
    <source>
        <dbReference type="SAM" id="Phobius"/>
    </source>
</evidence>
<comment type="caution">
    <text evidence="2">The sequence shown here is derived from an EMBL/GenBank/DDBJ whole genome shotgun (WGS) entry which is preliminary data.</text>
</comment>
<dbReference type="Proteomes" id="UP001151760">
    <property type="component" value="Unassembled WGS sequence"/>
</dbReference>
<dbReference type="EMBL" id="BQNB010015178">
    <property type="protein sequence ID" value="GJT36893.1"/>
    <property type="molecule type" value="Genomic_DNA"/>
</dbReference>
<accession>A0ABQ5DD60</accession>
<reference evidence="2" key="2">
    <citation type="submission" date="2022-01" db="EMBL/GenBank/DDBJ databases">
        <authorList>
            <person name="Yamashiro T."/>
            <person name="Shiraishi A."/>
            <person name="Satake H."/>
            <person name="Nakayama K."/>
        </authorList>
    </citation>
    <scope>NUCLEOTIDE SEQUENCE</scope>
</reference>
<name>A0ABQ5DD60_9ASTR</name>
<sequence length="110" mass="12308">MKRPSRLNSIYVISPSVEVHLVVYIIDNVLVSGVEEIIRMKFVLYAAMKLKIHSLMIQIRILSLILKIFLTTLHNLLGLKRLHGFLEVIAALVHNGNYAKCAAGGKITTV</sequence>
<keyword evidence="1" id="KW-0472">Membrane</keyword>
<protein>
    <submittedName>
        <fullName evidence="2">Uncharacterized protein</fullName>
    </submittedName>
</protein>
<keyword evidence="3" id="KW-1185">Reference proteome</keyword>
<evidence type="ECO:0000313" key="3">
    <source>
        <dbReference type="Proteomes" id="UP001151760"/>
    </source>
</evidence>
<organism evidence="2 3">
    <name type="scientific">Tanacetum coccineum</name>
    <dbReference type="NCBI Taxonomy" id="301880"/>
    <lineage>
        <taxon>Eukaryota</taxon>
        <taxon>Viridiplantae</taxon>
        <taxon>Streptophyta</taxon>
        <taxon>Embryophyta</taxon>
        <taxon>Tracheophyta</taxon>
        <taxon>Spermatophyta</taxon>
        <taxon>Magnoliopsida</taxon>
        <taxon>eudicotyledons</taxon>
        <taxon>Gunneridae</taxon>
        <taxon>Pentapetalae</taxon>
        <taxon>asterids</taxon>
        <taxon>campanulids</taxon>
        <taxon>Asterales</taxon>
        <taxon>Asteraceae</taxon>
        <taxon>Asteroideae</taxon>
        <taxon>Anthemideae</taxon>
        <taxon>Anthemidinae</taxon>
        <taxon>Tanacetum</taxon>
    </lineage>
</organism>
<keyword evidence="1" id="KW-0812">Transmembrane</keyword>
<reference evidence="2" key="1">
    <citation type="journal article" date="2022" name="Int. J. Mol. Sci.">
        <title>Draft Genome of Tanacetum Coccineum: Genomic Comparison of Closely Related Tanacetum-Family Plants.</title>
        <authorList>
            <person name="Yamashiro T."/>
            <person name="Shiraishi A."/>
            <person name="Nakayama K."/>
            <person name="Satake H."/>
        </authorList>
    </citation>
    <scope>NUCLEOTIDE SEQUENCE</scope>
</reference>
<gene>
    <name evidence="2" type="ORF">Tco_0936758</name>
</gene>
<feature type="transmembrane region" description="Helical" evidence="1">
    <location>
        <begin position="57"/>
        <end position="77"/>
    </location>
</feature>
<evidence type="ECO:0000313" key="2">
    <source>
        <dbReference type="EMBL" id="GJT36893.1"/>
    </source>
</evidence>
<keyword evidence="1" id="KW-1133">Transmembrane helix</keyword>